<dbReference type="Gene3D" id="3.40.109.10">
    <property type="entry name" value="NADH Oxidase"/>
    <property type="match status" value="1"/>
</dbReference>
<evidence type="ECO:0000313" key="11">
    <source>
        <dbReference type="Proteomes" id="UP000076586"/>
    </source>
</evidence>
<keyword evidence="11" id="KW-1185">Reference proteome</keyword>
<comment type="cofactor">
    <cofactor evidence="1">
        <name>FMN</name>
        <dbReference type="ChEBI" id="CHEBI:58210"/>
    </cofactor>
</comment>
<feature type="domain" description="4Fe-4S ferredoxin-type" evidence="9">
    <location>
        <begin position="12"/>
        <end position="40"/>
    </location>
</feature>
<keyword evidence="5" id="KW-0479">Metal-binding</keyword>
<dbReference type="SUPFAM" id="SSF55469">
    <property type="entry name" value="FMN-dependent nitroreductase-like"/>
    <property type="match status" value="1"/>
</dbReference>
<name>A0A161L7W2_9BACT</name>
<dbReference type="Proteomes" id="UP000076586">
    <property type="component" value="Unassembled WGS sequence"/>
</dbReference>
<proteinExistence type="inferred from homology"/>
<evidence type="ECO:0000256" key="6">
    <source>
        <dbReference type="ARBA" id="ARBA00023002"/>
    </source>
</evidence>
<gene>
    <name evidence="10" type="ORF">PJIAN_3256</name>
</gene>
<dbReference type="OrthoDB" id="1091152at2"/>
<comment type="caution">
    <text evidence="10">The sequence shown here is derived from an EMBL/GenBank/DDBJ whole genome shotgun (WGS) entry which is preliminary data.</text>
</comment>
<dbReference type="AlphaFoldDB" id="A0A161L7W2"/>
<dbReference type="STRING" id="681398.PJIAN_3256"/>
<evidence type="ECO:0000256" key="8">
    <source>
        <dbReference type="ARBA" id="ARBA00023014"/>
    </source>
</evidence>
<evidence type="ECO:0000259" key="9">
    <source>
        <dbReference type="PROSITE" id="PS51379"/>
    </source>
</evidence>
<evidence type="ECO:0000256" key="4">
    <source>
        <dbReference type="ARBA" id="ARBA00022643"/>
    </source>
</evidence>
<dbReference type="RefSeq" id="WP_068703704.1">
    <property type="nucleotide sequence ID" value="NZ_BDCR01000003.1"/>
</dbReference>
<keyword evidence="4" id="KW-0288">FMN</keyword>
<dbReference type="Gene3D" id="3.30.70.20">
    <property type="match status" value="1"/>
</dbReference>
<dbReference type="PROSITE" id="PS51379">
    <property type="entry name" value="4FE4S_FER_2"/>
    <property type="match status" value="2"/>
</dbReference>
<dbReference type="PROSITE" id="PS00198">
    <property type="entry name" value="4FE4S_FER_1"/>
    <property type="match status" value="1"/>
</dbReference>
<evidence type="ECO:0000256" key="1">
    <source>
        <dbReference type="ARBA" id="ARBA00001917"/>
    </source>
</evidence>
<dbReference type="InterPro" id="IPR000415">
    <property type="entry name" value="Nitroreductase-like"/>
</dbReference>
<dbReference type="SUPFAM" id="SSF54862">
    <property type="entry name" value="4Fe-4S ferredoxins"/>
    <property type="match status" value="1"/>
</dbReference>
<dbReference type="PANTHER" id="PTHR43673:SF2">
    <property type="entry name" value="NITROREDUCTASE"/>
    <property type="match status" value="1"/>
</dbReference>
<keyword evidence="7" id="KW-0408">Iron</keyword>
<dbReference type="GO" id="GO:0051536">
    <property type="term" value="F:iron-sulfur cluster binding"/>
    <property type="evidence" value="ECO:0007669"/>
    <property type="project" value="UniProtKB-KW"/>
</dbReference>
<comment type="similarity">
    <text evidence="2">Belongs to the nitroreductase family.</text>
</comment>
<evidence type="ECO:0000256" key="3">
    <source>
        <dbReference type="ARBA" id="ARBA00022630"/>
    </source>
</evidence>
<dbReference type="InterPro" id="IPR029479">
    <property type="entry name" value="Nitroreductase"/>
</dbReference>
<feature type="domain" description="4Fe-4S ferredoxin-type" evidence="9">
    <location>
        <begin position="41"/>
        <end position="73"/>
    </location>
</feature>
<accession>A0A161L7W2</accession>
<dbReference type="InterPro" id="IPR017896">
    <property type="entry name" value="4Fe4S_Fe-S-bd"/>
</dbReference>
<evidence type="ECO:0000313" key="10">
    <source>
        <dbReference type="EMBL" id="GAT62944.1"/>
    </source>
</evidence>
<evidence type="ECO:0000256" key="5">
    <source>
        <dbReference type="ARBA" id="ARBA00022723"/>
    </source>
</evidence>
<dbReference type="Pfam" id="PF14697">
    <property type="entry name" value="Fer4_21"/>
    <property type="match status" value="1"/>
</dbReference>
<dbReference type="GO" id="GO:0046872">
    <property type="term" value="F:metal ion binding"/>
    <property type="evidence" value="ECO:0007669"/>
    <property type="project" value="UniProtKB-KW"/>
</dbReference>
<reference evidence="11" key="1">
    <citation type="submission" date="2016-04" db="EMBL/GenBank/DDBJ databases">
        <title>Draft genome sequence of Paludibacter jiangxiensis strain NM7.</title>
        <authorList>
            <person name="Qiu Y."/>
            <person name="Matsuura N."/>
            <person name="Ohashi A."/>
            <person name="Tourlousse M.D."/>
            <person name="Sekiguchi Y."/>
        </authorList>
    </citation>
    <scope>NUCLEOTIDE SEQUENCE [LARGE SCALE GENOMIC DNA]</scope>
    <source>
        <strain evidence="11">NM7</strain>
    </source>
</reference>
<evidence type="ECO:0000256" key="2">
    <source>
        <dbReference type="ARBA" id="ARBA00007118"/>
    </source>
</evidence>
<dbReference type="PANTHER" id="PTHR43673">
    <property type="entry name" value="NAD(P)H NITROREDUCTASE YDGI-RELATED"/>
    <property type="match status" value="1"/>
</dbReference>
<dbReference type="GO" id="GO:0016491">
    <property type="term" value="F:oxidoreductase activity"/>
    <property type="evidence" value="ECO:0007669"/>
    <property type="project" value="UniProtKB-KW"/>
</dbReference>
<organism evidence="10 11">
    <name type="scientific">Paludibacter jiangxiensis</name>
    <dbReference type="NCBI Taxonomy" id="681398"/>
    <lineage>
        <taxon>Bacteria</taxon>
        <taxon>Pseudomonadati</taxon>
        <taxon>Bacteroidota</taxon>
        <taxon>Bacteroidia</taxon>
        <taxon>Bacteroidales</taxon>
        <taxon>Paludibacteraceae</taxon>
        <taxon>Paludibacter</taxon>
    </lineage>
</organism>
<sequence>MSIPTSRTKEQARVLIDENLCNGCGLCVSVCKDFSLEIVDKKVRLADTAVFGCIGCGHCMMVCPQEAITIEGRCMSKEDLFDLPAQETACDFSSFRSLLTRRRSIREFKDIPVDKALIEQVIVAAQTAPMGLPPSDVHVLVLDTKEKVHAFAADFTAYLEKLKWLTSGWFLALMRPFWGKANNELFRGFVKPCLKVYTERMKNGENVINYDAPVALYFYGSPYSDPADPLVAATYAMLAAESLGLGTCMLGAVHPLIQNGKAAQRFREQHGIRYASREGVFVIMGHPAIHYKKGVKRTFASVDWR</sequence>
<dbReference type="Pfam" id="PF00881">
    <property type="entry name" value="Nitroreductase"/>
    <property type="match status" value="1"/>
</dbReference>
<keyword evidence="8" id="KW-0411">Iron-sulfur</keyword>
<reference evidence="11" key="2">
    <citation type="journal article" date="2017" name="Genome Announc.">
        <title>Draft genome sequence of Paludibacter jiangxiensis NM7(T), a propionate-producing fermentative bacterium.</title>
        <authorList>
            <person name="Qiu Y.-L."/>
            <person name="Tourlousse D.M."/>
            <person name="Matsuura N."/>
            <person name="Ohashi A."/>
            <person name="Sekiguchi Y."/>
        </authorList>
    </citation>
    <scope>NUCLEOTIDE SEQUENCE [LARGE SCALE GENOMIC DNA]</scope>
    <source>
        <strain evidence="11">NM7</strain>
    </source>
</reference>
<dbReference type="InterPro" id="IPR017900">
    <property type="entry name" value="4Fe4S_Fe_S_CS"/>
</dbReference>
<keyword evidence="6" id="KW-0560">Oxidoreductase</keyword>
<protein>
    <submittedName>
        <fullName evidence="10">Nitroreductase</fullName>
    </submittedName>
</protein>
<keyword evidence="3" id="KW-0285">Flavoprotein</keyword>
<dbReference type="EMBL" id="BDCR01000003">
    <property type="protein sequence ID" value="GAT62944.1"/>
    <property type="molecule type" value="Genomic_DNA"/>
</dbReference>
<evidence type="ECO:0000256" key="7">
    <source>
        <dbReference type="ARBA" id="ARBA00023004"/>
    </source>
</evidence>